<feature type="zinc finger region" description="dksA C4-type" evidence="4">
    <location>
        <begin position="123"/>
        <end position="147"/>
    </location>
</feature>
<dbReference type="PANTHER" id="PTHR33823:SF2">
    <property type="entry name" value="RNA POLYMERASE-BINDING TRANSCRIPTION FACTOR DKSA"/>
    <property type="match status" value="1"/>
</dbReference>
<dbReference type="Pfam" id="PF01258">
    <property type="entry name" value="zf-dskA_traR"/>
    <property type="match status" value="1"/>
</dbReference>
<evidence type="ECO:0000256" key="5">
    <source>
        <dbReference type="SAM" id="MobiDB-lite"/>
    </source>
</evidence>
<evidence type="ECO:0000256" key="1">
    <source>
        <dbReference type="ARBA" id="ARBA00022723"/>
    </source>
</evidence>
<dbReference type="AlphaFoldDB" id="A0A3S0Y0C3"/>
<evidence type="ECO:0000256" key="3">
    <source>
        <dbReference type="ARBA" id="ARBA00022833"/>
    </source>
</evidence>
<evidence type="ECO:0000313" key="7">
    <source>
        <dbReference type="EMBL" id="RUR01268.1"/>
    </source>
</evidence>
<accession>A0A3S0Y0C3</accession>
<organism evidence="7 8">
    <name type="scientific">Labedella endophytica</name>
    <dbReference type="NCBI Taxonomy" id="1523160"/>
    <lineage>
        <taxon>Bacteria</taxon>
        <taxon>Bacillati</taxon>
        <taxon>Actinomycetota</taxon>
        <taxon>Actinomycetes</taxon>
        <taxon>Micrococcales</taxon>
        <taxon>Microbacteriaceae</taxon>
        <taxon>Labedella</taxon>
    </lineage>
</organism>
<dbReference type="InterPro" id="IPR000962">
    <property type="entry name" value="Znf_DskA_TraR"/>
</dbReference>
<evidence type="ECO:0000256" key="4">
    <source>
        <dbReference type="PROSITE-ProRule" id="PRU00510"/>
    </source>
</evidence>
<evidence type="ECO:0000313" key="8">
    <source>
        <dbReference type="Proteomes" id="UP000274909"/>
    </source>
</evidence>
<keyword evidence="2" id="KW-0863">Zinc-finger</keyword>
<keyword evidence="1" id="KW-0479">Metal-binding</keyword>
<dbReference type="EMBL" id="RZGZ01000002">
    <property type="protein sequence ID" value="RUR01268.1"/>
    <property type="molecule type" value="Genomic_DNA"/>
</dbReference>
<dbReference type="Gene3D" id="1.20.120.910">
    <property type="entry name" value="DksA, coiled-coil domain"/>
    <property type="match status" value="1"/>
</dbReference>
<dbReference type="PANTHER" id="PTHR33823">
    <property type="entry name" value="RNA POLYMERASE-BINDING TRANSCRIPTION FACTOR DKSA-RELATED"/>
    <property type="match status" value="1"/>
</dbReference>
<sequence length="155" mass="16647">MFCCRSVRSWSGGCGGSTADRRCREGVRRDGVVVSTAAEPSPGELLAARREQLLREAGVAESRLSDIRSTRAGGSDDDEHDPEGETLSAQWSQAEGLRAGLVDELAQLDRALDRVADGTYGSCVRCGRPIGAERLVARPTAELCIDCARIVEARR</sequence>
<keyword evidence="8" id="KW-1185">Reference proteome</keyword>
<feature type="domain" description="Zinc finger DksA/TraR C4-type" evidence="6">
    <location>
        <begin position="118"/>
        <end position="152"/>
    </location>
</feature>
<evidence type="ECO:0000256" key="2">
    <source>
        <dbReference type="ARBA" id="ARBA00022771"/>
    </source>
</evidence>
<evidence type="ECO:0000259" key="6">
    <source>
        <dbReference type="Pfam" id="PF01258"/>
    </source>
</evidence>
<dbReference type="GO" id="GO:0008270">
    <property type="term" value="F:zinc ion binding"/>
    <property type="evidence" value="ECO:0007669"/>
    <property type="project" value="UniProtKB-KW"/>
</dbReference>
<feature type="region of interest" description="Disordered" evidence="5">
    <location>
        <begin position="61"/>
        <end position="86"/>
    </location>
</feature>
<protein>
    <submittedName>
        <fullName evidence="7">TraR/DksA family transcriptional regulator</fullName>
    </submittedName>
</protein>
<keyword evidence="3" id="KW-0862">Zinc</keyword>
<feature type="compositionally biased region" description="Acidic residues" evidence="5">
    <location>
        <begin position="75"/>
        <end position="84"/>
    </location>
</feature>
<reference evidence="7 8" key="1">
    <citation type="submission" date="2018-12" db="EMBL/GenBank/DDBJ databases">
        <authorList>
            <person name="Li F."/>
        </authorList>
    </citation>
    <scope>NUCLEOTIDE SEQUENCE [LARGE SCALE GENOMIC DNA]</scope>
    <source>
        <strain evidence="7 8">EGI 6500705</strain>
    </source>
</reference>
<gene>
    <name evidence="7" type="ORF">ELQ94_07080</name>
</gene>
<comment type="caution">
    <text evidence="7">The sequence shown here is derived from an EMBL/GenBank/DDBJ whole genome shotgun (WGS) entry which is preliminary data.</text>
</comment>
<proteinExistence type="predicted"/>
<dbReference type="Proteomes" id="UP000274909">
    <property type="component" value="Unassembled WGS sequence"/>
</dbReference>
<name>A0A3S0Y0C3_9MICO</name>
<dbReference type="PROSITE" id="PS51128">
    <property type="entry name" value="ZF_DKSA_2"/>
    <property type="match status" value="1"/>
</dbReference>
<dbReference type="SUPFAM" id="SSF57716">
    <property type="entry name" value="Glucocorticoid receptor-like (DNA-binding domain)"/>
    <property type="match status" value="1"/>
</dbReference>
<dbReference type="OrthoDB" id="1121111at2"/>